<dbReference type="InterPro" id="IPR014085">
    <property type="entry name" value="Allophanate_hydrolase"/>
</dbReference>
<proteinExistence type="predicted"/>
<feature type="domain" description="Amidase" evidence="1">
    <location>
        <begin position="35"/>
        <end position="434"/>
    </location>
</feature>
<keyword evidence="4" id="KW-1185">Reference proteome</keyword>
<gene>
    <name evidence="3" type="primary">atzF</name>
    <name evidence="3" type="ORF">FPL11_02740</name>
</gene>
<dbReference type="InterPro" id="IPR000120">
    <property type="entry name" value="Amidase"/>
</dbReference>
<dbReference type="InterPro" id="IPR053844">
    <property type="entry name" value="AH_C"/>
</dbReference>
<dbReference type="InterPro" id="IPR023631">
    <property type="entry name" value="Amidase_dom"/>
</dbReference>
<sequence>METIAARLSAYRDAGDSVRDHLLERRDAIVGADPHNAWISVIDTATLSGMIDWLEQQSPSLPLYGVPFAVKDNIDVAGLPTTAGCPAYCYWPDAHAAVVERLMRAGAIPLGKTNLDQFATGLVGSRSPYGACRNAFDRHRVSGGSSAGSAVAVALGQVAFALGTDTAGSGRVPAAFNNLMSLKPTRGRLSTRGVVPACRSLDCVNIFGLCGDDLRRVFEVVDGFDPLDPQSRPPQPPAPLRAAIPPGRFALGVPRDEDLEFFGDDQTATAFHRGIEALEALGGEVRRIDLTPFLEAARLLYEGPWVAERYSAIRGFIESQPDALLPVTRQIIGAGAEPLACDLFTAQHRLAELRRATESAWAGIDCLVTPTAGHLPTLEAVEADPVGVNSQLGYYTNFMNLLDLSAVAAPGGFTPDGLPFGLTLSAPAFMDRALIDLAERLQRHCQLPLGTGRQTAPAAEALDADHGEHRQAIAVCGAHMSGLPLNETLIERGGRHLQTTRTAALYRLYALPGGPPARPGLVRVDADGHAVEVEVWTLPRHRVGDFLDTIPAPLGLGRITLEDGREVTGFICEAWATASAEDISALGSWRRYLTRPA</sequence>
<dbReference type="Proteomes" id="UP000316688">
    <property type="component" value="Unassembled WGS sequence"/>
</dbReference>
<dbReference type="PANTHER" id="PTHR11895">
    <property type="entry name" value="TRANSAMIDASE"/>
    <property type="match status" value="1"/>
</dbReference>
<evidence type="ECO:0000259" key="2">
    <source>
        <dbReference type="Pfam" id="PF21986"/>
    </source>
</evidence>
<dbReference type="PANTHER" id="PTHR11895:SF169">
    <property type="entry name" value="GLUTAMYL-TRNA(GLN) AMIDOTRANSFERASE"/>
    <property type="match status" value="1"/>
</dbReference>
<dbReference type="GO" id="GO:0004039">
    <property type="term" value="F:allophanate hydrolase activity"/>
    <property type="evidence" value="ECO:0007669"/>
    <property type="project" value="UniProtKB-EC"/>
</dbReference>
<dbReference type="Pfam" id="PF21986">
    <property type="entry name" value="AH_C"/>
    <property type="match status" value="1"/>
</dbReference>
<dbReference type="NCBIfam" id="NF006043">
    <property type="entry name" value="PRK08186.1"/>
    <property type="match status" value="1"/>
</dbReference>
<dbReference type="Gene3D" id="3.90.1300.10">
    <property type="entry name" value="Amidase signature (AS) domain"/>
    <property type="match status" value="1"/>
</dbReference>
<dbReference type="Pfam" id="PF01425">
    <property type="entry name" value="Amidase"/>
    <property type="match status" value="1"/>
</dbReference>
<feature type="domain" description="Allophanate hydrolase C-terminal" evidence="2">
    <location>
        <begin position="472"/>
        <end position="593"/>
    </location>
</feature>
<dbReference type="EMBL" id="VMKP01000001">
    <property type="protein sequence ID" value="TVO66618.1"/>
    <property type="molecule type" value="Genomic_DNA"/>
</dbReference>
<evidence type="ECO:0000313" key="4">
    <source>
        <dbReference type="Proteomes" id="UP000316688"/>
    </source>
</evidence>
<dbReference type="NCBIfam" id="TIGR02713">
    <property type="entry name" value="allophanate_hyd"/>
    <property type="match status" value="1"/>
</dbReference>
<dbReference type="EC" id="3.5.1.54" evidence="3"/>
<keyword evidence="3" id="KW-0378">Hydrolase</keyword>
<dbReference type="AlphaFoldDB" id="A0A557RND0"/>
<dbReference type="SUPFAM" id="SSF75304">
    <property type="entry name" value="Amidase signature (AS) enzymes"/>
    <property type="match status" value="1"/>
</dbReference>
<organism evidence="3 4">
    <name type="scientific">Spiribacter aquaticus</name>
    <dbReference type="NCBI Taxonomy" id="1935996"/>
    <lineage>
        <taxon>Bacteria</taxon>
        <taxon>Pseudomonadati</taxon>
        <taxon>Pseudomonadota</taxon>
        <taxon>Gammaproteobacteria</taxon>
        <taxon>Chromatiales</taxon>
        <taxon>Ectothiorhodospiraceae</taxon>
        <taxon>Spiribacter</taxon>
    </lineage>
</organism>
<evidence type="ECO:0000313" key="3">
    <source>
        <dbReference type="EMBL" id="TVO66618.1"/>
    </source>
</evidence>
<dbReference type="Gene3D" id="1.20.58.1700">
    <property type="match status" value="1"/>
</dbReference>
<dbReference type="Gene3D" id="3.10.490.10">
    <property type="entry name" value="Gamma-glutamyl cyclotransferase-like"/>
    <property type="match status" value="1"/>
</dbReference>
<accession>A0A557RND0</accession>
<name>A0A557RND0_9GAMM</name>
<dbReference type="InterPro" id="IPR036928">
    <property type="entry name" value="AS_sf"/>
</dbReference>
<evidence type="ECO:0000259" key="1">
    <source>
        <dbReference type="Pfam" id="PF01425"/>
    </source>
</evidence>
<protein>
    <submittedName>
        <fullName evidence="3">Allophanate hydrolase</fullName>
        <ecNumber evidence="3">3.5.1.54</ecNumber>
    </submittedName>
</protein>
<comment type="caution">
    <text evidence="3">The sequence shown here is derived from an EMBL/GenBank/DDBJ whole genome shotgun (WGS) entry which is preliminary data.</text>
</comment>
<dbReference type="RefSeq" id="WP_144347119.1">
    <property type="nucleotide sequence ID" value="NZ_VMKP01000001.1"/>
</dbReference>
<reference evidence="3 4" key="1">
    <citation type="submission" date="2019-07" db="EMBL/GenBank/DDBJ databases">
        <title>Reclasification of Spiribacter aquaticus.</title>
        <authorList>
            <person name="Leon M.J."/>
            <person name="Sanchez-Porro C."/>
            <person name="Ventosa A."/>
        </authorList>
    </citation>
    <scope>NUCLEOTIDE SEQUENCE [LARGE SCALE GENOMIC DNA]</scope>
    <source>
        <strain evidence="3 4">SP30</strain>
    </source>
</reference>